<evidence type="ECO:0000313" key="1">
    <source>
        <dbReference type="EMBL" id="VDP57196.1"/>
    </source>
</evidence>
<proteinExistence type="predicted"/>
<protein>
    <submittedName>
        <fullName evidence="1">Uncharacterized protein</fullName>
    </submittedName>
</protein>
<sequence length="34" mass="4178">MERKLFQLDDDESTCQNNLEKKLQSNDYNYYAYP</sequence>
<dbReference type="EMBL" id="UZAI01022059">
    <property type="protein sequence ID" value="VDP57196.1"/>
    <property type="molecule type" value="Genomic_DNA"/>
</dbReference>
<keyword evidence="2" id="KW-1185">Reference proteome</keyword>
<accession>A0A183NC93</accession>
<organism evidence="1 2">
    <name type="scientific">Schistosoma margrebowiei</name>
    <dbReference type="NCBI Taxonomy" id="48269"/>
    <lineage>
        <taxon>Eukaryota</taxon>
        <taxon>Metazoa</taxon>
        <taxon>Spiralia</taxon>
        <taxon>Lophotrochozoa</taxon>
        <taxon>Platyhelminthes</taxon>
        <taxon>Trematoda</taxon>
        <taxon>Digenea</taxon>
        <taxon>Strigeidida</taxon>
        <taxon>Schistosomatoidea</taxon>
        <taxon>Schistosomatidae</taxon>
        <taxon>Schistosoma</taxon>
    </lineage>
</organism>
<gene>
    <name evidence="1" type="ORF">SMRZ_LOCUS25918</name>
</gene>
<name>A0A183NC93_9TREM</name>
<reference evidence="1 2" key="1">
    <citation type="submission" date="2018-11" db="EMBL/GenBank/DDBJ databases">
        <authorList>
            <consortium name="Pathogen Informatics"/>
        </authorList>
    </citation>
    <scope>NUCLEOTIDE SEQUENCE [LARGE SCALE GENOMIC DNA]</scope>
    <source>
        <strain evidence="1 2">Zambia</strain>
    </source>
</reference>
<dbReference type="Proteomes" id="UP000277204">
    <property type="component" value="Unassembled WGS sequence"/>
</dbReference>
<evidence type="ECO:0000313" key="2">
    <source>
        <dbReference type="Proteomes" id="UP000277204"/>
    </source>
</evidence>
<dbReference type="AlphaFoldDB" id="A0A183NC93"/>